<dbReference type="SMART" id="SM00328">
    <property type="entry name" value="BPI1"/>
    <property type="match status" value="1"/>
</dbReference>
<evidence type="ECO:0000313" key="5">
    <source>
        <dbReference type="Proteomes" id="UP000095287"/>
    </source>
</evidence>
<dbReference type="WBParaSite" id="L893_g1370.t1">
    <property type="protein sequence ID" value="L893_g1370.t1"/>
    <property type="gene ID" value="L893_g1370"/>
</dbReference>
<dbReference type="InterPro" id="IPR017943">
    <property type="entry name" value="Bactericidal_perm-incr_a/b_dom"/>
</dbReference>
<dbReference type="SUPFAM" id="SSF55394">
    <property type="entry name" value="Bactericidal permeability-increasing protein, BPI"/>
    <property type="match status" value="2"/>
</dbReference>
<evidence type="ECO:0000313" key="6">
    <source>
        <dbReference type="WBParaSite" id="L893_g1370.t1"/>
    </source>
</evidence>
<keyword evidence="5" id="KW-1185">Reference proteome</keyword>
<dbReference type="InterPro" id="IPR017942">
    <property type="entry name" value="Lipid-bd_serum_glycop_N"/>
</dbReference>
<dbReference type="Gene3D" id="3.15.10.10">
    <property type="entry name" value="Bactericidal permeability-increasing protein, domain 1"/>
    <property type="match status" value="1"/>
</dbReference>
<dbReference type="Gene3D" id="3.15.20.10">
    <property type="entry name" value="Bactericidal permeability-increasing protein, domain 2"/>
    <property type="match status" value="1"/>
</dbReference>
<dbReference type="InterPro" id="IPR032942">
    <property type="entry name" value="BPI/LBP/Plunc"/>
</dbReference>
<proteinExistence type="inferred from homology"/>
<sequence>MSGLAVNSYCSATARYPVEIECGLPETSIKYGEEISAAPRNSSSELLFGLWLGQGLSLAKGESMLIRLALLVFLACTTLGTVSGAEPKSLRDVISPLLLQNTHPDNPGLYLRLMPTGLAYLREVGMKVVNDEVLKLSLPTITETVETGQVSIENAYISKYWAPVEYNLDLVKPNLFTWSMSKMHLRAAGEFIARLNGALLLPSVPIRGQFETLLGHIGMTISVRMTRTSLGAPRVESAYCKSEIGYVDLNVSNTGVLTDFFINTFKAFLIGHFKPMVEQRMCQMIEKVINQDMNSILSTMPLKIRINEDQLDIIGETFGISPRKPLSQFEQKARNYTLLNFVNNLRERNLVLDYSLLGDPFINDGSIAMKAKGEISWRGSGGTPFNPPNFNIPPPHGIHMIEFFGTDYIANTLLYHAYQQRYMDVTVGPESSSQLKDILQTTCESGFCIGEFLGGLGEQFPNREVEVRFTAKKAPILVFIENRARFRLHGKTNMFVRPKNASQVKMQVLKSETTMTANVRLWINGTKIVGNATIENLDFKLLETRIRDVDQSVFGDLGLFGAEFLEQLLTEILQMGLVMPTMKGVVLKSPKLSIHERYIRVQTYFKLDERYAGRLIQGAVKQTLVNVG</sequence>
<dbReference type="SMART" id="SM00329">
    <property type="entry name" value="BPI2"/>
    <property type="match status" value="1"/>
</dbReference>
<evidence type="ECO:0000259" key="4">
    <source>
        <dbReference type="SMART" id="SM00329"/>
    </source>
</evidence>
<dbReference type="AlphaFoldDB" id="A0A1I7Y825"/>
<dbReference type="GO" id="GO:0008289">
    <property type="term" value="F:lipid binding"/>
    <property type="evidence" value="ECO:0007669"/>
    <property type="project" value="InterPro"/>
</dbReference>
<comment type="similarity">
    <text evidence="1">Belongs to the BPI/LBP/Plunc superfamily. BPI/LBP family.</text>
</comment>
<feature type="domain" description="Lipid-binding serum glycoprotein C-terminal" evidence="4">
    <location>
        <begin position="395"/>
        <end position="603"/>
    </location>
</feature>
<reference evidence="6" key="1">
    <citation type="submission" date="2016-11" db="UniProtKB">
        <authorList>
            <consortium name="WormBaseParasite"/>
        </authorList>
    </citation>
    <scope>IDENTIFICATION</scope>
</reference>
<dbReference type="InterPro" id="IPR001124">
    <property type="entry name" value="Lipid-bd_serum_glycop_C"/>
</dbReference>
<dbReference type="Pfam" id="PF02886">
    <property type="entry name" value="LBP_BPI_CETP_C"/>
    <property type="match status" value="1"/>
</dbReference>
<dbReference type="GO" id="GO:0005615">
    <property type="term" value="C:extracellular space"/>
    <property type="evidence" value="ECO:0007669"/>
    <property type="project" value="TreeGrafter"/>
</dbReference>
<evidence type="ECO:0000256" key="1">
    <source>
        <dbReference type="ARBA" id="ARBA00007292"/>
    </source>
</evidence>
<keyword evidence="2" id="KW-1015">Disulfide bond</keyword>
<feature type="domain" description="Lipid-binding serum glycoprotein N-terminal" evidence="3">
    <location>
        <begin position="112"/>
        <end position="340"/>
    </location>
</feature>
<name>A0A1I7Y825_9BILA</name>
<accession>A0A1I7Y825</accession>
<dbReference type="Pfam" id="PF01273">
    <property type="entry name" value="LBP_BPI_CETP"/>
    <property type="match status" value="1"/>
</dbReference>
<dbReference type="PANTHER" id="PTHR10504:SF137">
    <property type="entry name" value="BPI FOLD-CONTAINING FAMILY C PROTEIN"/>
    <property type="match status" value="1"/>
</dbReference>
<dbReference type="PANTHER" id="PTHR10504">
    <property type="entry name" value="BACTERICIDAL PERMEABILITY-INCREASING BPI PROTEIN-RELATED"/>
    <property type="match status" value="1"/>
</dbReference>
<dbReference type="Proteomes" id="UP000095287">
    <property type="component" value="Unplaced"/>
</dbReference>
<evidence type="ECO:0000256" key="2">
    <source>
        <dbReference type="ARBA" id="ARBA00023157"/>
    </source>
</evidence>
<evidence type="ECO:0000259" key="3">
    <source>
        <dbReference type="SMART" id="SM00328"/>
    </source>
</evidence>
<organism evidence="5 6">
    <name type="scientific">Steinernema glaseri</name>
    <dbReference type="NCBI Taxonomy" id="37863"/>
    <lineage>
        <taxon>Eukaryota</taxon>
        <taxon>Metazoa</taxon>
        <taxon>Ecdysozoa</taxon>
        <taxon>Nematoda</taxon>
        <taxon>Chromadorea</taxon>
        <taxon>Rhabditida</taxon>
        <taxon>Tylenchina</taxon>
        <taxon>Panagrolaimomorpha</taxon>
        <taxon>Strongyloidoidea</taxon>
        <taxon>Steinernematidae</taxon>
        <taxon>Steinernema</taxon>
    </lineage>
</organism>
<protein>
    <submittedName>
        <fullName evidence="6">BPI2 domain-containing protein</fullName>
    </submittedName>
</protein>